<dbReference type="NCBIfam" id="TIGR00659">
    <property type="entry name" value="CidB/LrgB family autolysis modulator"/>
    <property type="match status" value="1"/>
</dbReference>
<keyword evidence="4 5" id="KW-0472">Membrane</keyword>
<dbReference type="RefSeq" id="WP_027272949.1">
    <property type="nucleotide sequence ID" value="NZ_BRLH01000001.1"/>
</dbReference>
<keyword evidence="2 5" id="KW-0812">Transmembrane</keyword>
<keyword evidence="3 5" id="KW-1133">Transmembrane helix</keyword>
<feature type="transmembrane region" description="Helical" evidence="5">
    <location>
        <begin position="26"/>
        <end position="44"/>
    </location>
</feature>
<dbReference type="AlphaFoldDB" id="A0AAV5MX17"/>
<dbReference type="EMBL" id="BRLH01000001">
    <property type="protein sequence ID" value="GKX54381.1"/>
    <property type="molecule type" value="Genomic_DNA"/>
</dbReference>
<dbReference type="PANTHER" id="PTHR30249:SF0">
    <property type="entry name" value="PLASTIDAL GLYCOLATE_GLYCERATE TRANSLOCATOR 1, CHLOROPLASTIC"/>
    <property type="match status" value="1"/>
</dbReference>
<gene>
    <name evidence="6" type="primary">yohK</name>
    <name evidence="6" type="ORF">SOASR030_04930</name>
</gene>
<evidence type="ECO:0000256" key="2">
    <source>
        <dbReference type="ARBA" id="ARBA00022692"/>
    </source>
</evidence>
<feature type="transmembrane region" description="Helical" evidence="5">
    <location>
        <begin position="131"/>
        <end position="157"/>
    </location>
</feature>
<reference evidence="6" key="1">
    <citation type="submission" date="2022-06" db="EMBL/GenBank/DDBJ databases">
        <title>Draft genome sequences of Leminorella grimontii str. JCM5902.</title>
        <authorList>
            <person name="Wakabayashi Y."/>
            <person name="Kojima K."/>
        </authorList>
    </citation>
    <scope>NUCLEOTIDE SEQUENCE</scope>
    <source>
        <strain evidence="6">JCM 5902</strain>
    </source>
</reference>
<evidence type="ECO:0000256" key="1">
    <source>
        <dbReference type="ARBA" id="ARBA00004141"/>
    </source>
</evidence>
<evidence type="ECO:0000313" key="6">
    <source>
        <dbReference type="EMBL" id="GKX54381.1"/>
    </source>
</evidence>
<feature type="transmembrane region" description="Helical" evidence="5">
    <location>
        <begin position="56"/>
        <end position="74"/>
    </location>
</feature>
<organism evidence="6 7">
    <name type="scientific">Leminorella grimontii</name>
    <dbReference type="NCBI Taxonomy" id="82981"/>
    <lineage>
        <taxon>Bacteria</taxon>
        <taxon>Pseudomonadati</taxon>
        <taxon>Pseudomonadota</taxon>
        <taxon>Gammaproteobacteria</taxon>
        <taxon>Enterobacterales</taxon>
        <taxon>Budviciaceae</taxon>
        <taxon>Leminorella</taxon>
    </lineage>
</organism>
<evidence type="ECO:0000256" key="3">
    <source>
        <dbReference type="ARBA" id="ARBA00022989"/>
    </source>
</evidence>
<dbReference type="PANTHER" id="PTHR30249">
    <property type="entry name" value="PUTATIVE SEROTONIN TRANSPORTER"/>
    <property type="match status" value="1"/>
</dbReference>
<feature type="transmembrane region" description="Helical" evidence="5">
    <location>
        <begin position="86"/>
        <end position="111"/>
    </location>
</feature>
<dbReference type="NCBIfam" id="NF007983">
    <property type="entry name" value="PRK10711.1"/>
    <property type="match status" value="1"/>
</dbReference>
<proteinExistence type="predicted"/>
<comment type="caution">
    <text evidence="6">The sequence shown here is derived from an EMBL/GenBank/DDBJ whole genome shotgun (WGS) entry which is preliminary data.</text>
</comment>
<dbReference type="InterPro" id="IPR005261">
    <property type="entry name" value="YohK-like"/>
</dbReference>
<evidence type="ECO:0000256" key="5">
    <source>
        <dbReference type="SAM" id="Phobius"/>
    </source>
</evidence>
<accession>A0AAV5MX17</accession>
<keyword evidence="7" id="KW-1185">Reference proteome</keyword>
<protein>
    <submittedName>
        <fullName evidence="6">CidB/LrgB family autolysis modulator</fullName>
    </submittedName>
</protein>
<dbReference type="InterPro" id="IPR007300">
    <property type="entry name" value="CidB/LrgB"/>
</dbReference>
<sequence>MWWAIPLTAIAFYGARFLAIKLKTPLLNPMLIAMLIIIPLLLLTHTDYDSYFEGSSPINALLQPAVVALAFPLYEQLHQIRARWKSLLLICLGGSLLAMSSGAALALWLGASPDIAASVLPKSVTTPIAMATSHAIGGIPAVTALCVMLVGIFGAVFGYPLLKLLRITTTSARGLSIGATAHALGTARCVEEDYQEGAYSSLALAICGVITSLAAPFVFPIIIRLFS</sequence>
<evidence type="ECO:0000313" key="7">
    <source>
        <dbReference type="Proteomes" id="UP001058124"/>
    </source>
</evidence>
<dbReference type="Pfam" id="PF04172">
    <property type="entry name" value="LrgB"/>
    <property type="match status" value="1"/>
</dbReference>
<dbReference type="Proteomes" id="UP001058124">
    <property type="component" value="Unassembled WGS sequence"/>
</dbReference>
<feature type="transmembrane region" description="Helical" evidence="5">
    <location>
        <begin position="202"/>
        <end position="223"/>
    </location>
</feature>
<evidence type="ECO:0000256" key="4">
    <source>
        <dbReference type="ARBA" id="ARBA00023136"/>
    </source>
</evidence>
<name>A0AAV5MX17_9GAMM</name>
<comment type="subcellular location">
    <subcellularLocation>
        <location evidence="1">Membrane</location>
        <topology evidence="1">Multi-pass membrane protein</topology>
    </subcellularLocation>
</comment>
<dbReference type="GO" id="GO:0016020">
    <property type="term" value="C:membrane"/>
    <property type="evidence" value="ECO:0007669"/>
    <property type="project" value="UniProtKB-SubCell"/>
</dbReference>